<dbReference type="EMBL" id="SNRY01000094">
    <property type="protein sequence ID" value="KAA6347476.1"/>
    <property type="molecule type" value="Genomic_DNA"/>
</dbReference>
<dbReference type="InterPro" id="IPR031161">
    <property type="entry name" value="Peptidase_M60_dom"/>
</dbReference>
<dbReference type="InterPro" id="IPR024361">
    <property type="entry name" value="BACON"/>
</dbReference>
<accession>A0A5J4SMW2</accession>
<dbReference type="PANTHER" id="PTHR15730:SF5">
    <property type="entry name" value="SI:CH211-210B2.2-RELATED"/>
    <property type="match status" value="1"/>
</dbReference>
<dbReference type="Pfam" id="PF00754">
    <property type="entry name" value="F5_F8_type_C"/>
    <property type="match status" value="1"/>
</dbReference>
<dbReference type="InterPro" id="IPR042279">
    <property type="entry name" value="Pep_M60_3"/>
</dbReference>
<dbReference type="InterPro" id="IPR051244">
    <property type="entry name" value="TCAF"/>
</dbReference>
<dbReference type="Gene3D" id="3.40.390.80">
    <property type="entry name" value="Peptidase M60, enhancin-like domain 2"/>
    <property type="match status" value="1"/>
</dbReference>
<organism evidence="2">
    <name type="scientific">termite gut metagenome</name>
    <dbReference type="NCBI Taxonomy" id="433724"/>
    <lineage>
        <taxon>unclassified sequences</taxon>
        <taxon>metagenomes</taxon>
        <taxon>organismal metagenomes</taxon>
    </lineage>
</organism>
<gene>
    <name evidence="2" type="ORF">EZS27_005031</name>
</gene>
<feature type="domain" description="Peptidase M60" evidence="1">
    <location>
        <begin position="436"/>
        <end position="744"/>
    </location>
</feature>
<dbReference type="Gene3D" id="1.10.390.30">
    <property type="entry name" value="Peptidase M60, enhancin-like domain 3"/>
    <property type="match status" value="1"/>
</dbReference>
<dbReference type="CDD" id="cd14948">
    <property type="entry name" value="BACON"/>
    <property type="match status" value="2"/>
</dbReference>
<dbReference type="SMART" id="SM01276">
    <property type="entry name" value="M60-like"/>
    <property type="match status" value="1"/>
</dbReference>
<name>A0A5J4SMW2_9ZZZZ</name>
<evidence type="ECO:0000313" key="2">
    <source>
        <dbReference type="EMBL" id="KAA6347476.1"/>
    </source>
</evidence>
<dbReference type="Gene3D" id="2.60.120.1250">
    <property type="entry name" value="Peptidase M60, enhancin-like domain 1"/>
    <property type="match status" value="1"/>
</dbReference>
<reference evidence="2" key="1">
    <citation type="submission" date="2019-03" db="EMBL/GenBank/DDBJ databases">
        <title>Single cell metagenomics reveals metabolic interactions within the superorganism composed of flagellate Streblomastix strix and complex community of Bacteroidetes bacteria on its surface.</title>
        <authorList>
            <person name="Treitli S.C."/>
            <person name="Kolisko M."/>
            <person name="Husnik F."/>
            <person name="Keeling P."/>
            <person name="Hampl V."/>
        </authorList>
    </citation>
    <scope>NUCLEOTIDE SEQUENCE</scope>
    <source>
        <strain evidence="2">STM</strain>
    </source>
</reference>
<comment type="caution">
    <text evidence="2">The sequence shown here is derived from an EMBL/GenBank/DDBJ whole genome shotgun (WGS) entry which is preliminary data.</text>
</comment>
<evidence type="ECO:0000259" key="1">
    <source>
        <dbReference type="PROSITE" id="PS51723"/>
    </source>
</evidence>
<dbReference type="Pfam" id="PF13004">
    <property type="entry name" value="BACON"/>
    <property type="match status" value="2"/>
</dbReference>
<protein>
    <recommendedName>
        <fullName evidence="1">Peptidase M60 domain-containing protein</fullName>
    </recommendedName>
</protein>
<dbReference type="AlphaFoldDB" id="A0A5J4SMW2"/>
<dbReference type="SUPFAM" id="SSF49785">
    <property type="entry name" value="Galactose-binding domain-like"/>
    <property type="match status" value="1"/>
</dbReference>
<dbReference type="InterPro" id="IPR008979">
    <property type="entry name" value="Galactose-bd-like_sf"/>
</dbReference>
<dbReference type="Gene3D" id="2.60.40.10">
    <property type="entry name" value="Immunoglobulins"/>
    <property type="match status" value="2"/>
</dbReference>
<dbReference type="PANTHER" id="PTHR15730">
    <property type="entry name" value="EXPERIMENTAL AUTOIMMUNE PROSTATITIS ANTIGEN 2-RELATED"/>
    <property type="match status" value="1"/>
</dbReference>
<dbReference type="PROSITE" id="PS51723">
    <property type="entry name" value="PEPTIDASE_M60"/>
    <property type="match status" value="1"/>
</dbReference>
<sequence>MRKYFFIRLGFLSFIFLSACKTDEKIPVLEVTPENITFVNDAASKTVSVTASFNWDAGMDASGIDWCMAVPQNDNLIIFVTENPGKEIRETSITITSGELSKRIAVYQLGTQPAILVSPKEFSLLAKGGEIEFEVTANVEFSITNLPEWIKPSPATRTSNMKTSAQQYTVSENEETQRKAVLIIKDNDSDCQAELTVYQLGDKYVTEIETGIKDDIKVKILRAETSSYHKGGGEVEKSFDGNYSTIYHSDWANSGEHYFPITLDYYFDNADEIDYFIYYPRPDANKNGLFKETEIQVQHKGESSFTKITDKDFLGSNSPSHVAFNEPLKEVNAIRFIIKSGAGDGQGFASCAEMEFYKRNPDNFDPLSLFTDFSCSEIKQGVTMNEIENCVHPFFKNMALYMYKDAYPREFRIAEYRAYPHPSEDAAANKTSQYSLFDNPAGISVNEGDELIVLVSGTEDYPVSIKIQNLDNPTGNGFNQGASYPLSEGINKITAANKGLIYVMYHTTNFKTAPIIKIHFATGSVNGYFDGTKHTKEDWNRLIDAAVDKYFDVIGQYAHLTFPTERFRNHTGNRGKELIDLFDRLVYAEMELEGMVKYNRMFRNRMYFCVVYGSSYMFASGNHTGYHDGTLSDLCDVSKMKNEKNTPNTVWGPAHEVGHMNQTRPGFNWLGMTEVTNNICSMYVQSTFGYPTRLQTERVSNGDYSNRYEKGMNEYFTTGIPHNQPGEDVFCKLVPFWQLKLYIVNVLGKEDFYKDVYEFIRQTPKAVDDKRTNGERQLEFVKTACEAAQLNLEDFFGRWGFFTEIDAEINDYSAGLMQINKNQIDQTLSYIRSNYPTKPVHKFEYITDNNVDIYKSGSEIVKGTASRNGQTFAMIDWKNVVAYEIRDVDTELVFVSLQPTFTMKPAWKNEYKVYAVSPTGKEMEVTF</sequence>
<dbReference type="Gene3D" id="2.60.120.260">
    <property type="entry name" value="Galactose-binding domain-like"/>
    <property type="match status" value="1"/>
</dbReference>
<dbReference type="InterPro" id="IPR013783">
    <property type="entry name" value="Ig-like_fold"/>
</dbReference>
<dbReference type="Pfam" id="PF13402">
    <property type="entry name" value="Peptidase_M60"/>
    <property type="match status" value="1"/>
</dbReference>
<dbReference type="PROSITE" id="PS51257">
    <property type="entry name" value="PROKAR_LIPOPROTEIN"/>
    <property type="match status" value="1"/>
</dbReference>
<dbReference type="InterPro" id="IPR000421">
    <property type="entry name" value="FA58C"/>
</dbReference>
<proteinExistence type="predicted"/>